<keyword evidence="2" id="KW-0378">Hydrolase</keyword>
<dbReference type="OrthoDB" id="4215304at2759"/>
<feature type="compositionally biased region" description="Polar residues" evidence="4">
    <location>
        <begin position="636"/>
        <end position="653"/>
    </location>
</feature>
<dbReference type="GO" id="GO:0005975">
    <property type="term" value="P:carbohydrate metabolic process"/>
    <property type="evidence" value="ECO:0007669"/>
    <property type="project" value="InterPro"/>
</dbReference>
<feature type="region of interest" description="Disordered" evidence="4">
    <location>
        <begin position="739"/>
        <end position="828"/>
    </location>
</feature>
<dbReference type="Gene3D" id="3.40.50.1700">
    <property type="entry name" value="Glycoside hydrolase family 3 C-terminal domain"/>
    <property type="match status" value="1"/>
</dbReference>
<dbReference type="CDD" id="cd21383">
    <property type="entry name" value="GAT_GGA_Tom1-like"/>
    <property type="match status" value="1"/>
</dbReference>
<dbReference type="CDD" id="cd16980">
    <property type="entry name" value="VHS_Lsb5"/>
    <property type="match status" value="1"/>
</dbReference>
<evidence type="ECO:0000256" key="2">
    <source>
        <dbReference type="ARBA" id="ARBA00022801"/>
    </source>
</evidence>
<dbReference type="Gene3D" id="3.20.20.300">
    <property type="entry name" value="Glycoside hydrolase, family 3, N-terminal domain"/>
    <property type="match status" value="1"/>
</dbReference>
<dbReference type="Gene3D" id="1.25.40.90">
    <property type="match status" value="1"/>
</dbReference>
<dbReference type="Gene3D" id="1.20.58.160">
    <property type="match status" value="1"/>
</dbReference>
<evidence type="ECO:0000256" key="3">
    <source>
        <dbReference type="ARBA" id="ARBA00023295"/>
    </source>
</evidence>
<name>A0A369JCI7_HYPMA</name>
<feature type="compositionally biased region" description="Pro residues" evidence="4">
    <location>
        <begin position="997"/>
        <end position="1010"/>
    </location>
</feature>
<dbReference type="GO" id="GO:0007034">
    <property type="term" value="P:vacuolar transport"/>
    <property type="evidence" value="ECO:0007669"/>
    <property type="project" value="UniProtKB-ARBA"/>
</dbReference>
<feature type="compositionally biased region" description="Low complexity" evidence="4">
    <location>
        <begin position="595"/>
        <end position="605"/>
    </location>
</feature>
<gene>
    <name evidence="6" type="primary">nagZ</name>
    <name evidence="6" type="ORF">Hypma_013255</name>
</gene>
<feature type="compositionally biased region" description="Low complexity" evidence="4">
    <location>
        <begin position="656"/>
        <end position="686"/>
    </location>
</feature>
<dbReference type="SUPFAM" id="SSF48464">
    <property type="entry name" value="ENTH/VHS domain"/>
    <property type="match status" value="1"/>
</dbReference>
<feature type="compositionally biased region" description="Low complexity" evidence="4">
    <location>
        <begin position="1179"/>
        <end position="1190"/>
    </location>
</feature>
<dbReference type="SMART" id="SM00288">
    <property type="entry name" value="VHS"/>
    <property type="match status" value="1"/>
</dbReference>
<feature type="region of interest" description="Disordered" evidence="4">
    <location>
        <begin position="595"/>
        <end position="694"/>
    </location>
</feature>
<accession>A0A369JCI7</accession>
<evidence type="ECO:0000313" key="7">
    <source>
        <dbReference type="Proteomes" id="UP000076154"/>
    </source>
</evidence>
<feature type="compositionally biased region" description="Basic and acidic residues" evidence="4">
    <location>
        <begin position="1296"/>
        <end position="1324"/>
    </location>
</feature>
<dbReference type="InterPro" id="IPR050226">
    <property type="entry name" value="NagZ_Beta-hexosaminidase"/>
</dbReference>
<evidence type="ECO:0000259" key="5">
    <source>
        <dbReference type="PROSITE" id="PS50179"/>
    </source>
</evidence>
<comment type="similarity">
    <text evidence="1">Belongs to the glycosyl hydrolase 3 family.</text>
</comment>
<dbReference type="InterPro" id="IPR038425">
    <property type="entry name" value="GAT_sf"/>
</dbReference>
<dbReference type="InterPro" id="IPR017853">
    <property type="entry name" value="GH"/>
</dbReference>
<dbReference type="STRING" id="39966.A0A369JCI7"/>
<dbReference type="InterPro" id="IPR002014">
    <property type="entry name" value="VHS_dom"/>
</dbReference>
<evidence type="ECO:0000313" key="6">
    <source>
        <dbReference type="EMBL" id="RDB19598.1"/>
    </source>
</evidence>
<dbReference type="InParanoid" id="A0A369JCI7"/>
<dbReference type="SUPFAM" id="SSF51445">
    <property type="entry name" value="(Trans)glycosidases"/>
    <property type="match status" value="1"/>
</dbReference>
<dbReference type="PANTHER" id="PTHR30480:SF16">
    <property type="entry name" value="GLYCOSIDE HYDROLASE FAMILY 3 DOMAIN PROTEIN"/>
    <property type="match status" value="1"/>
</dbReference>
<dbReference type="GO" id="GO:0004553">
    <property type="term" value="F:hydrolase activity, hydrolyzing O-glycosyl compounds"/>
    <property type="evidence" value="ECO:0007669"/>
    <property type="project" value="InterPro"/>
</dbReference>
<dbReference type="InterPro" id="IPR036962">
    <property type="entry name" value="Glyco_hydro_3_N_sf"/>
</dbReference>
<dbReference type="EMBL" id="LUEZ02000077">
    <property type="protein sequence ID" value="RDB19598.1"/>
    <property type="molecule type" value="Genomic_DNA"/>
</dbReference>
<dbReference type="Proteomes" id="UP000076154">
    <property type="component" value="Unassembled WGS sequence"/>
</dbReference>
<dbReference type="InterPro" id="IPR036881">
    <property type="entry name" value="Glyco_hydro_3_C_sf"/>
</dbReference>
<dbReference type="PANTHER" id="PTHR30480">
    <property type="entry name" value="BETA-HEXOSAMINIDASE-RELATED"/>
    <property type="match status" value="1"/>
</dbReference>
<dbReference type="InterPro" id="IPR001764">
    <property type="entry name" value="Glyco_hydro_3_N"/>
</dbReference>
<dbReference type="Pfam" id="PF00790">
    <property type="entry name" value="VHS"/>
    <property type="match status" value="1"/>
</dbReference>
<dbReference type="GO" id="GO:0016192">
    <property type="term" value="P:vesicle-mediated transport"/>
    <property type="evidence" value="ECO:0007669"/>
    <property type="project" value="UniProtKB-ARBA"/>
</dbReference>
<keyword evidence="3" id="KW-0326">Glycosidase</keyword>
<keyword evidence="7" id="KW-1185">Reference proteome</keyword>
<proteinExistence type="inferred from homology"/>
<feature type="domain" description="VHS" evidence="5">
    <location>
        <begin position="836"/>
        <end position="934"/>
    </location>
</feature>
<dbReference type="GO" id="GO:0035091">
    <property type="term" value="F:phosphatidylinositol binding"/>
    <property type="evidence" value="ECO:0007669"/>
    <property type="project" value="InterPro"/>
</dbReference>
<organism evidence="6 7">
    <name type="scientific">Hypsizygus marmoreus</name>
    <name type="common">White beech mushroom</name>
    <name type="synonym">Agaricus marmoreus</name>
    <dbReference type="NCBI Taxonomy" id="39966"/>
    <lineage>
        <taxon>Eukaryota</taxon>
        <taxon>Fungi</taxon>
        <taxon>Dikarya</taxon>
        <taxon>Basidiomycota</taxon>
        <taxon>Agaricomycotina</taxon>
        <taxon>Agaricomycetes</taxon>
        <taxon>Agaricomycetidae</taxon>
        <taxon>Agaricales</taxon>
        <taxon>Tricholomatineae</taxon>
        <taxon>Lyophyllaceae</taxon>
        <taxon>Hypsizygus</taxon>
    </lineage>
</organism>
<feature type="region of interest" description="Disordered" evidence="4">
    <location>
        <begin position="1296"/>
        <end position="1331"/>
    </location>
</feature>
<protein>
    <submittedName>
        <fullName evidence="6">Beta-hexosaminidase</fullName>
    </submittedName>
</protein>
<feature type="compositionally biased region" description="Basic and acidic residues" evidence="4">
    <location>
        <begin position="755"/>
        <end position="827"/>
    </location>
</feature>
<comment type="caution">
    <text evidence="6">The sequence shown here is derived from an EMBL/GenBank/DDBJ whole genome shotgun (WGS) entry which is preliminary data.</text>
</comment>
<dbReference type="GO" id="GO:0009254">
    <property type="term" value="P:peptidoglycan turnover"/>
    <property type="evidence" value="ECO:0007669"/>
    <property type="project" value="TreeGrafter"/>
</dbReference>
<evidence type="ECO:0000256" key="4">
    <source>
        <dbReference type="SAM" id="MobiDB-lite"/>
    </source>
</evidence>
<dbReference type="Pfam" id="PF00933">
    <property type="entry name" value="Glyco_hydro_3"/>
    <property type="match status" value="1"/>
</dbReference>
<feature type="region of interest" description="Disordered" evidence="4">
    <location>
        <begin position="996"/>
        <end position="1020"/>
    </location>
</feature>
<evidence type="ECO:0000256" key="1">
    <source>
        <dbReference type="ARBA" id="ARBA00005336"/>
    </source>
</evidence>
<dbReference type="GO" id="GO:0043130">
    <property type="term" value="F:ubiquitin binding"/>
    <property type="evidence" value="ECO:0007669"/>
    <property type="project" value="InterPro"/>
</dbReference>
<reference evidence="6" key="1">
    <citation type="submission" date="2018-04" db="EMBL/GenBank/DDBJ databases">
        <title>Whole genome sequencing of Hypsizygus marmoreus.</title>
        <authorList>
            <person name="Choi I.-G."/>
            <person name="Min B."/>
            <person name="Kim J.-G."/>
            <person name="Kim S."/>
            <person name="Oh Y.-L."/>
            <person name="Kong W.-S."/>
            <person name="Park H."/>
            <person name="Jeong J."/>
            <person name="Song E.-S."/>
        </authorList>
    </citation>
    <scope>NUCLEOTIDE SEQUENCE [LARGE SCALE GENOMIC DNA]</scope>
    <source>
        <strain evidence="6">51987-8</strain>
    </source>
</reference>
<feature type="region of interest" description="Disordered" evidence="4">
    <location>
        <begin position="1170"/>
        <end position="1254"/>
    </location>
</feature>
<feature type="compositionally biased region" description="Pro residues" evidence="4">
    <location>
        <begin position="1216"/>
        <end position="1240"/>
    </location>
</feature>
<sequence>MTVLTEEAKREIGQHFVFGFHGHEVSEDIKTLIRDYYLGSVILMKRNVRDAQQVRRLVRELQRIAKDSGHSQPLLIGIDQENGLVSAFSSPTAGTQFPGAMALAATDSPDIAYAVSAATARELKLVGINWVYSPVADVNSDPRNPVIGVRSFGDDPDKVARFASAVAKGLTASGVAPSAKHFPGHGDTHVDSHLALPRISKSHAELSQTELVPFKRLVEEGIASVMVGHMALPLLTGDDTPASLSPAVTKDLLRGEMGYEGVVVTDCLEMDAIAEPLQGGCGVEEGAVRALAAGVDVVMVCHTFERHVGSVGSVYAAVEDGRLDLHELQEGGRRVSKMKSQFVGGWDHVLDDDDASFAEKWEQLKKVDLELSAEAYRKSSTIVWGSEHLPLKIGEGKEVLVFTPEMESLNAAVDDAEGVIRDRAGRVRNTAGAAYLSLARAVEARAKARHVVYSARDKKAGEIANSVGAVVFVLRNADRSVWQRAYLKKVLGASKDVPVVLLSSCGPYDLVGEEYARMATAYMISFEFTREAFEVFPCSFVGKLVPMKKLFGHSKQKNSKSTNQALAQEEALIPTPIHQQHAVYLHQQQQQQQQQQLQQLQQQQQANQPLPPRSVRRTSSEEERWEVVSGYDDAQQRGQYHATSSPSRNSSFVSLPPGASAPISNSNNPRSPSPFSISTTSSAPTTAKLTYSPPQTQIIPQAAILPRKKPPTSAPVALGILRALDPPRTELVQHSARTMSEERFAGSQHTSQSDLIHRDRGDPLEKKEKRGFWNRDKEKEKDKDKDKDKDKEKDRDKERERERERERMQALSRDRDRGREHSRRDESQAELTRMIGYLTATASEDWGLVLEVCERASANEANAKEAVRALRREFKYGEPAAQLSAARLWAIMLRNSSELFISQSTARKFLDTLEDLLNSSKTSPVVRERVLDVIAAAAYASGSKRDTGFRGLWRRVKPVDKPDEGMPFNNDDAMFNPPVSGRLSQYDIPIVSYQEPSPLPPDFVQPTPNPPRKRKSPTRNRIIPLDEDIRRLFQECKIGQGNASLLSEALVHTKPEDLKKKEVVKEFYVKCRASQELIFAQIPWASAGAEHSRMLKDQDRLLDPGDDPAAPVELTTEENLLAALLAANAELIDALQQYDDLERVAMERLAEDISRKETRMDRRQVYQLEHDASLGSHIGGSSSPNGSRSPSPMPPTNHPHLHSHSGGLGLETSSLAPPPPAPHGPRSPFPPHPPRTPSPGTPLEGSGFDFQNGMRLRGVGVGDVVSHSSFYDDESDTRTPIKPSAKALGKRKLVDEDMPEQHFPDDDFYSSDKEASYSIDDRGASSDSDSDLDAWRHLHRPATQFVYDAAAERTQQRLREGEAELMQVNGVVH</sequence>
<dbReference type="InterPro" id="IPR008942">
    <property type="entry name" value="ENTH_VHS"/>
</dbReference>
<dbReference type="PROSITE" id="PS50179">
    <property type="entry name" value="VHS"/>
    <property type="match status" value="1"/>
</dbReference>
<dbReference type="SUPFAM" id="SSF89009">
    <property type="entry name" value="GAT-like domain"/>
    <property type="match status" value="1"/>
</dbReference>